<dbReference type="GO" id="GO:0005694">
    <property type="term" value="C:chromosome"/>
    <property type="evidence" value="ECO:0007669"/>
    <property type="project" value="UniProtKB-SubCell"/>
</dbReference>
<evidence type="ECO:0000256" key="4">
    <source>
        <dbReference type="ARBA" id="ARBA00022454"/>
    </source>
</evidence>
<sequence>MSSGTNVVQVTNVSPSATSEQMRTLFGFLGTVEELKLFPPDDSTMPVTSRVCFVRFSEQESVGVSQHLTNTVFVDRALIVVPYAEGVIPDESKALSLMAPANAVAGLLPGGGLLPTPNPLASMGGGVLGALGGPAMLPGPGMNPQALSADQILKLMTSVDPKMNPMAASMGLKADASNKEIEEAMKRVREAQSLISAAIEPSSKKDSKRKHSRSRSRSRSRRRRSRSRSRHRRSGSRSRRRSRSRSRRRSRSPRRRRSRSRDRGRRSASRSRDRKKEEKDKKRSKTPPKSYSTARRSRSTSRRRRKSVSRSPRRSPKRRGSRTPSPRRHKKEKKRDREREKDRERDRERRSDRERSRDESERSSNKKKKSKDKERERTSDSEKRDVKVTRDYDEEEQGYDSEKEREAKDSDDSGSSPARYEADGDSAKHTPKQAKQNGDDHNEEQDMDSLMLLFLFIPPAPAPPFGPFPTASSDVNDATLALITLQAMAPKAAKGKKVVNQDELRRLMREKQKQVERQKRVESPYAKYNSLGQLSCVLCNVQVKTDILWQAHVLGKQHKDKVSEIKAVQQSAGKVPQAPQTSTLKRKAAEPEVHDGKKPKASGAGLVQGKTGPGAGLGLLAGQYDDDDDDEDEDEDAGANSSKGPRDVKQPAPSTDGLPADFFDSSIPAIPSVPAASHSGSISKAEAEKPVEKKDNMAEQLPEGFFDDPVRDAKVRNVDTPKDHLDKEWEEFQKEMRQVSNVSEAIVAEEDEEGRLERQIDEIDEQIECLRRVEVLRSKQEAVKKKTTALEEQRRLSGSRGEEEEEEEEDEEELMNVLGRDWRAKGALA</sequence>
<feature type="compositionally biased region" description="Acidic residues" evidence="16">
    <location>
        <begin position="624"/>
        <end position="637"/>
    </location>
</feature>
<dbReference type="SUPFAM" id="SSF57667">
    <property type="entry name" value="beta-beta-alpha zinc fingers"/>
    <property type="match status" value="1"/>
</dbReference>
<dbReference type="PANTHER" id="PTHR13278">
    <property type="entry name" value="ZINC FINGER PROTEIN 830"/>
    <property type="match status" value="1"/>
</dbReference>
<feature type="compositionally biased region" description="Polar residues" evidence="16">
    <location>
        <begin position="568"/>
        <end position="583"/>
    </location>
</feature>
<reference evidence="18 19" key="1">
    <citation type="submission" date="2021-06" db="EMBL/GenBank/DDBJ databases">
        <title>Chromosome-level genome assembly of the red-tail catfish (Hemibagrus wyckioides).</title>
        <authorList>
            <person name="Shao F."/>
        </authorList>
    </citation>
    <scope>NUCLEOTIDE SEQUENCE [LARGE SCALE GENOMIC DNA]</scope>
    <source>
        <strain evidence="18">EC202008001</strain>
        <tissue evidence="18">Blood</tissue>
    </source>
</reference>
<keyword evidence="4" id="KW-0158">Chromosome</keyword>
<dbReference type="InterPro" id="IPR000504">
    <property type="entry name" value="RRM_dom"/>
</dbReference>
<evidence type="ECO:0000256" key="14">
    <source>
        <dbReference type="ARBA" id="ARBA00030672"/>
    </source>
</evidence>
<name>A0A9D3P0Y5_9TELE</name>
<dbReference type="Gene3D" id="3.30.70.330">
    <property type="match status" value="1"/>
</dbReference>
<feature type="compositionally biased region" description="Basic and acidic residues" evidence="16">
    <location>
        <begin position="400"/>
        <end position="411"/>
    </location>
</feature>
<dbReference type="SMART" id="SM00360">
    <property type="entry name" value="RRM"/>
    <property type="match status" value="1"/>
</dbReference>
<feature type="region of interest" description="Disordered" evidence="16">
    <location>
        <begin position="567"/>
        <end position="722"/>
    </location>
</feature>
<feature type="compositionally biased region" description="Basic residues" evidence="16">
    <location>
        <begin position="206"/>
        <end position="269"/>
    </location>
</feature>
<dbReference type="Proteomes" id="UP000824219">
    <property type="component" value="Linkage Group LG07"/>
</dbReference>
<keyword evidence="11" id="KW-0175">Coiled coil</keyword>
<keyword evidence="8" id="KW-0863">Zinc-finger</keyword>
<evidence type="ECO:0000313" key="19">
    <source>
        <dbReference type="Proteomes" id="UP000824219"/>
    </source>
</evidence>
<dbReference type="GO" id="GO:0033260">
    <property type="term" value="P:nuclear DNA replication"/>
    <property type="evidence" value="ECO:0007669"/>
    <property type="project" value="TreeGrafter"/>
</dbReference>
<dbReference type="GO" id="GO:0044773">
    <property type="term" value="P:mitotic DNA damage checkpoint signaling"/>
    <property type="evidence" value="ECO:0007669"/>
    <property type="project" value="TreeGrafter"/>
</dbReference>
<gene>
    <name evidence="18" type="ORF">KOW79_006719</name>
</gene>
<dbReference type="InterPro" id="IPR012677">
    <property type="entry name" value="Nucleotide-bd_a/b_plait_sf"/>
</dbReference>
<evidence type="ECO:0000256" key="13">
    <source>
        <dbReference type="ARBA" id="ARBA00023306"/>
    </source>
</evidence>
<keyword evidence="7" id="KW-0479">Metal-binding</keyword>
<feature type="region of interest" description="Disordered" evidence="16">
    <location>
        <begin position="196"/>
        <end position="443"/>
    </location>
</feature>
<dbReference type="InterPro" id="IPR035979">
    <property type="entry name" value="RBD_domain_sf"/>
</dbReference>
<dbReference type="SUPFAM" id="SSF54928">
    <property type="entry name" value="RNA-binding domain, RBD"/>
    <property type="match status" value="1"/>
</dbReference>
<dbReference type="EMBL" id="JAHKSW010000007">
    <property type="protein sequence ID" value="KAG7330497.1"/>
    <property type="molecule type" value="Genomic_DNA"/>
</dbReference>
<evidence type="ECO:0000259" key="17">
    <source>
        <dbReference type="PROSITE" id="PS50102"/>
    </source>
</evidence>
<feature type="compositionally biased region" description="Acidic residues" evidence="16">
    <location>
        <begin position="802"/>
        <end position="814"/>
    </location>
</feature>
<dbReference type="Pfam" id="PF23406">
    <property type="entry name" value="ZNF380_CC"/>
    <property type="match status" value="1"/>
</dbReference>
<keyword evidence="9" id="KW-0498">Mitosis</keyword>
<dbReference type="FunFam" id="3.30.70.330:FF:000084">
    <property type="entry name" value="Serine/arginine-rich splicing factor 11 isoform 1"/>
    <property type="match status" value="1"/>
</dbReference>
<protein>
    <recommendedName>
        <fullName evidence="3">Zinc finger protein 830</fullName>
    </recommendedName>
    <alternativeName>
        <fullName evidence="14">Coiled-coil domain-containing protein 16</fullName>
    </alternativeName>
</protein>
<dbReference type="InterPro" id="IPR022755">
    <property type="entry name" value="Znf_C2H2_jaz"/>
</dbReference>
<keyword evidence="12" id="KW-0539">Nucleus</keyword>
<comment type="caution">
    <text evidence="18">The sequence shown here is derived from an EMBL/GenBank/DDBJ whole genome shotgun (WGS) entry which is preliminary data.</text>
</comment>
<evidence type="ECO:0000256" key="3">
    <source>
        <dbReference type="ARBA" id="ARBA00017358"/>
    </source>
</evidence>
<feature type="compositionally biased region" description="Basic and acidic residues" evidence="16">
    <location>
        <begin position="270"/>
        <end position="281"/>
    </location>
</feature>
<evidence type="ECO:0000256" key="11">
    <source>
        <dbReference type="ARBA" id="ARBA00023054"/>
    </source>
</evidence>
<evidence type="ECO:0000256" key="1">
    <source>
        <dbReference type="ARBA" id="ARBA00004286"/>
    </source>
</evidence>
<feature type="compositionally biased region" description="Basic and acidic residues" evidence="16">
    <location>
        <begin position="820"/>
        <end position="829"/>
    </location>
</feature>
<dbReference type="GO" id="GO:0033314">
    <property type="term" value="P:mitotic DNA replication checkpoint signaling"/>
    <property type="evidence" value="ECO:0007669"/>
    <property type="project" value="TreeGrafter"/>
</dbReference>
<evidence type="ECO:0000256" key="5">
    <source>
        <dbReference type="ARBA" id="ARBA00022473"/>
    </source>
</evidence>
<dbReference type="GO" id="GO:0016607">
    <property type="term" value="C:nuclear speck"/>
    <property type="evidence" value="ECO:0007669"/>
    <property type="project" value="UniProtKB-SubCell"/>
</dbReference>
<evidence type="ECO:0000256" key="15">
    <source>
        <dbReference type="PROSITE-ProRule" id="PRU00176"/>
    </source>
</evidence>
<organism evidence="18 19">
    <name type="scientific">Hemibagrus wyckioides</name>
    <dbReference type="NCBI Taxonomy" id="337641"/>
    <lineage>
        <taxon>Eukaryota</taxon>
        <taxon>Metazoa</taxon>
        <taxon>Chordata</taxon>
        <taxon>Craniata</taxon>
        <taxon>Vertebrata</taxon>
        <taxon>Euteleostomi</taxon>
        <taxon>Actinopterygii</taxon>
        <taxon>Neopterygii</taxon>
        <taxon>Teleostei</taxon>
        <taxon>Ostariophysi</taxon>
        <taxon>Siluriformes</taxon>
        <taxon>Bagridae</taxon>
        <taxon>Hemibagrus</taxon>
    </lineage>
</organism>
<feature type="compositionally biased region" description="Basic residues" evidence="16">
    <location>
        <begin position="295"/>
        <end position="334"/>
    </location>
</feature>
<keyword evidence="5" id="KW-0217">Developmental protein</keyword>
<keyword evidence="15" id="KW-0694">RNA-binding</keyword>
<evidence type="ECO:0000256" key="6">
    <source>
        <dbReference type="ARBA" id="ARBA00022618"/>
    </source>
</evidence>
<dbReference type="OrthoDB" id="77607at2759"/>
<evidence type="ECO:0000256" key="12">
    <source>
        <dbReference type="ARBA" id="ARBA00023242"/>
    </source>
</evidence>
<feature type="region of interest" description="Disordered" evidence="16">
    <location>
        <begin position="781"/>
        <end position="829"/>
    </location>
</feature>
<dbReference type="Pfam" id="PF12171">
    <property type="entry name" value="zf-C2H2_jaz"/>
    <property type="match status" value="1"/>
</dbReference>
<dbReference type="GO" id="GO:0008270">
    <property type="term" value="F:zinc ion binding"/>
    <property type="evidence" value="ECO:0007669"/>
    <property type="project" value="UniProtKB-KW"/>
</dbReference>
<evidence type="ECO:0000313" key="18">
    <source>
        <dbReference type="EMBL" id="KAG7330497.1"/>
    </source>
</evidence>
<dbReference type="PROSITE" id="PS50102">
    <property type="entry name" value="RRM"/>
    <property type="match status" value="1"/>
</dbReference>
<feature type="compositionally biased region" description="Basic and acidic residues" evidence="16">
    <location>
        <begin position="587"/>
        <end position="598"/>
    </location>
</feature>
<keyword evidence="13" id="KW-0131">Cell cycle</keyword>
<proteinExistence type="predicted"/>
<evidence type="ECO:0000256" key="9">
    <source>
        <dbReference type="ARBA" id="ARBA00022776"/>
    </source>
</evidence>
<feature type="compositionally biased region" description="Basic and acidic residues" evidence="16">
    <location>
        <begin position="708"/>
        <end position="722"/>
    </location>
</feature>
<evidence type="ECO:0000256" key="2">
    <source>
        <dbReference type="ARBA" id="ARBA00004324"/>
    </source>
</evidence>
<dbReference type="InterPro" id="IPR003604">
    <property type="entry name" value="Matrin/U1-like-C_Znf_C2H2"/>
</dbReference>
<feature type="domain" description="RRM" evidence="17">
    <location>
        <begin position="6"/>
        <end position="86"/>
    </location>
</feature>
<dbReference type="PANTHER" id="PTHR13278:SF0">
    <property type="entry name" value="ZINC FINGER PROTEIN 830"/>
    <property type="match status" value="1"/>
</dbReference>
<dbReference type="GO" id="GO:0003723">
    <property type="term" value="F:RNA binding"/>
    <property type="evidence" value="ECO:0007669"/>
    <property type="project" value="UniProtKB-UniRule"/>
</dbReference>
<dbReference type="InterPro" id="IPR059039">
    <property type="entry name" value="ZNF380_CC"/>
</dbReference>
<dbReference type="InterPro" id="IPR036236">
    <property type="entry name" value="Znf_C2H2_sf"/>
</dbReference>
<evidence type="ECO:0000256" key="10">
    <source>
        <dbReference type="ARBA" id="ARBA00022833"/>
    </source>
</evidence>
<accession>A0A9D3P0Y5</accession>
<evidence type="ECO:0000256" key="8">
    <source>
        <dbReference type="ARBA" id="ARBA00022771"/>
    </source>
</evidence>
<dbReference type="SMART" id="SM00451">
    <property type="entry name" value="ZnF_U1"/>
    <property type="match status" value="1"/>
</dbReference>
<evidence type="ECO:0000256" key="16">
    <source>
        <dbReference type="SAM" id="MobiDB-lite"/>
    </source>
</evidence>
<evidence type="ECO:0000256" key="7">
    <source>
        <dbReference type="ARBA" id="ARBA00022723"/>
    </source>
</evidence>
<dbReference type="GO" id="GO:0005681">
    <property type="term" value="C:spliceosomal complex"/>
    <property type="evidence" value="ECO:0007669"/>
    <property type="project" value="InterPro"/>
</dbReference>
<keyword evidence="6" id="KW-0132">Cell division</keyword>
<keyword evidence="19" id="KW-1185">Reference proteome</keyword>
<feature type="compositionally biased region" description="Basic and acidic residues" evidence="16">
    <location>
        <begin position="781"/>
        <end position="795"/>
    </location>
</feature>
<feature type="compositionally biased region" description="Basic and acidic residues" evidence="16">
    <location>
        <begin position="335"/>
        <end position="364"/>
    </location>
</feature>
<dbReference type="AlphaFoldDB" id="A0A9D3P0Y5"/>
<dbReference type="InterPro" id="IPR040050">
    <property type="entry name" value="ZNF830-like"/>
</dbReference>
<comment type="subcellular location">
    <subcellularLocation>
        <location evidence="1">Chromosome</location>
    </subcellularLocation>
    <subcellularLocation>
        <location evidence="2">Nucleus speckle</location>
    </subcellularLocation>
</comment>
<feature type="compositionally biased region" description="Basic and acidic residues" evidence="16">
    <location>
        <begin position="371"/>
        <end position="391"/>
    </location>
</feature>
<keyword evidence="10" id="KW-0862">Zinc</keyword>
<feature type="region of interest" description="Disordered" evidence="16">
    <location>
        <begin position="735"/>
        <end position="754"/>
    </location>
</feature>
<dbReference type="GO" id="GO:0051301">
    <property type="term" value="P:cell division"/>
    <property type="evidence" value="ECO:0007669"/>
    <property type="project" value="UniProtKB-KW"/>
</dbReference>
<feature type="compositionally biased region" description="Basic and acidic residues" evidence="16">
    <location>
        <begin position="685"/>
        <end position="697"/>
    </location>
</feature>